<feature type="domain" description="F-box" evidence="1">
    <location>
        <begin position="12"/>
        <end position="48"/>
    </location>
</feature>
<dbReference type="Proteomes" id="UP000275267">
    <property type="component" value="Unassembled WGS sequence"/>
</dbReference>
<organism evidence="2 3">
    <name type="scientific">Panicum miliaceum</name>
    <name type="common">Proso millet</name>
    <name type="synonym">Broomcorn millet</name>
    <dbReference type="NCBI Taxonomy" id="4540"/>
    <lineage>
        <taxon>Eukaryota</taxon>
        <taxon>Viridiplantae</taxon>
        <taxon>Streptophyta</taxon>
        <taxon>Embryophyta</taxon>
        <taxon>Tracheophyta</taxon>
        <taxon>Spermatophyta</taxon>
        <taxon>Magnoliopsida</taxon>
        <taxon>Liliopsida</taxon>
        <taxon>Poales</taxon>
        <taxon>Poaceae</taxon>
        <taxon>PACMAD clade</taxon>
        <taxon>Panicoideae</taxon>
        <taxon>Panicodae</taxon>
        <taxon>Paniceae</taxon>
        <taxon>Panicinae</taxon>
        <taxon>Panicum</taxon>
        <taxon>Panicum sect. Panicum</taxon>
    </lineage>
</organism>
<dbReference type="InterPro" id="IPR001810">
    <property type="entry name" value="F-box_dom"/>
</dbReference>
<dbReference type="InterPro" id="IPR053197">
    <property type="entry name" value="F-box_SCFL_complex_component"/>
</dbReference>
<dbReference type="STRING" id="4540.A0A3L6Q6W5"/>
<dbReference type="Gene3D" id="1.20.1280.50">
    <property type="match status" value="1"/>
</dbReference>
<dbReference type="SUPFAM" id="SSF81383">
    <property type="entry name" value="F-box domain"/>
    <property type="match status" value="1"/>
</dbReference>
<evidence type="ECO:0000259" key="1">
    <source>
        <dbReference type="PROSITE" id="PS50181"/>
    </source>
</evidence>
<comment type="caution">
    <text evidence="2">The sequence shown here is derived from an EMBL/GenBank/DDBJ whole genome shotgun (WGS) entry which is preliminary data.</text>
</comment>
<sequence>MGSSSRFPVATGDRLSSLPDELLYAIMSFIPVRQAVQTCVLSRRWEHLWCSMPCLNIDQQEFDSTATWFSEGSRFEEFVNSLLMFHKARSLDVFRFHVTQNYGFKVVNRWFRRGIKCFPAVVEISRSANARFHGLPHLGSSSYRLRRLHLVKIALDKSFPRQLSSGCPVLEDLKLDECLLDPPEITSCTLRNLIVADCMTNGGNVLTITAPALVSFYLVITGVGWNWDGVSVNEMPALVKATVCLKQDRRYTSSSPKRPCKLLCNLINVKNLELSGLQTLSILHGESDAFPTFSNLRTLLFDGCDLSDDFQMLGCFLNNTPCLEKLTLQCCKLPEGSKKRKRMENPKRMSIKCHDSLTFQCPNLKLTEIKYKEDDVHQLFGLLSGIWRNLRKTTIILTKA</sequence>
<dbReference type="CDD" id="cd22160">
    <property type="entry name" value="F-box_AtFBL13-like"/>
    <property type="match status" value="1"/>
</dbReference>
<dbReference type="Pfam" id="PF00646">
    <property type="entry name" value="F-box"/>
    <property type="match status" value="1"/>
</dbReference>
<dbReference type="OrthoDB" id="685104at2759"/>
<proteinExistence type="predicted"/>
<evidence type="ECO:0000313" key="3">
    <source>
        <dbReference type="Proteomes" id="UP000275267"/>
    </source>
</evidence>
<dbReference type="InterPro" id="IPR053781">
    <property type="entry name" value="F-box_AtFBL13-like"/>
</dbReference>
<protein>
    <recommendedName>
        <fullName evidence="1">F-box domain-containing protein</fullName>
    </recommendedName>
</protein>
<dbReference type="AlphaFoldDB" id="A0A3L6Q6W5"/>
<name>A0A3L6Q6W5_PANMI</name>
<evidence type="ECO:0000313" key="2">
    <source>
        <dbReference type="EMBL" id="RLM74342.1"/>
    </source>
</evidence>
<keyword evidence="3" id="KW-1185">Reference proteome</keyword>
<dbReference type="Gene3D" id="3.80.10.10">
    <property type="entry name" value="Ribonuclease Inhibitor"/>
    <property type="match status" value="1"/>
</dbReference>
<dbReference type="SUPFAM" id="SSF52047">
    <property type="entry name" value="RNI-like"/>
    <property type="match status" value="1"/>
</dbReference>
<reference evidence="3" key="1">
    <citation type="journal article" date="2019" name="Nat. Commun.">
        <title>The genome of broomcorn millet.</title>
        <authorList>
            <person name="Zou C."/>
            <person name="Miki D."/>
            <person name="Li D."/>
            <person name="Tang Q."/>
            <person name="Xiao L."/>
            <person name="Rajput S."/>
            <person name="Deng P."/>
            <person name="Jia W."/>
            <person name="Huang R."/>
            <person name="Zhang M."/>
            <person name="Sun Y."/>
            <person name="Hu J."/>
            <person name="Fu X."/>
            <person name="Schnable P.S."/>
            <person name="Li F."/>
            <person name="Zhang H."/>
            <person name="Feng B."/>
            <person name="Zhu X."/>
            <person name="Liu R."/>
            <person name="Schnable J.C."/>
            <person name="Zhu J.-K."/>
            <person name="Zhang H."/>
        </authorList>
    </citation>
    <scope>NUCLEOTIDE SEQUENCE [LARGE SCALE GENOMIC DNA]</scope>
</reference>
<dbReference type="PROSITE" id="PS50181">
    <property type="entry name" value="FBOX"/>
    <property type="match status" value="1"/>
</dbReference>
<dbReference type="EMBL" id="PQIB02000013">
    <property type="protein sequence ID" value="RLM74342.1"/>
    <property type="molecule type" value="Genomic_DNA"/>
</dbReference>
<gene>
    <name evidence="2" type="ORF">C2845_PM15G09200</name>
</gene>
<dbReference type="PANTHER" id="PTHR34223:SF102">
    <property type="entry name" value="F-BOX DOMAIN-CONTAINING PROTEIN"/>
    <property type="match status" value="1"/>
</dbReference>
<dbReference type="InterPro" id="IPR036047">
    <property type="entry name" value="F-box-like_dom_sf"/>
</dbReference>
<accession>A0A3L6Q6W5</accession>
<dbReference type="InterPro" id="IPR032675">
    <property type="entry name" value="LRR_dom_sf"/>
</dbReference>
<dbReference type="PANTHER" id="PTHR34223">
    <property type="entry name" value="OS11G0201299 PROTEIN"/>
    <property type="match status" value="1"/>
</dbReference>